<dbReference type="STRING" id="3988.B9REE5"/>
<name>B9REE5_RICCO</name>
<reference evidence="3" key="1">
    <citation type="journal article" date="2010" name="Nat. Biotechnol.">
        <title>Draft genome sequence of the oilseed species Ricinus communis.</title>
        <authorList>
            <person name="Chan A.P."/>
            <person name="Crabtree J."/>
            <person name="Zhao Q."/>
            <person name="Lorenzi H."/>
            <person name="Orvis J."/>
            <person name="Puiu D."/>
            <person name="Melake-Berhan A."/>
            <person name="Jones K.M."/>
            <person name="Redman J."/>
            <person name="Chen G."/>
            <person name="Cahoon E.B."/>
            <person name="Gedil M."/>
            <person name="Stanke M."/>
            <person name="Haas B.J."/>
            <person name="Wortman J.R."/>
            <person name="Fraser-Liggett C.M."/>
            <person name="Ravel J."/>
            <person name="Rabinowicz P.D."/>
        </authorList>
    </citation>
    <scope>NUCLEOTIDE SEQUENCE [LARGE SCALE GENOMIC DNA]</scope>
    <source>
        <strain evidence="3">cv. Hale</strain>
    </source>
</reference>
<evidence type="ECO:0000313" key="2">
    <source>
        <dbReference type="EMBL" id="EEF50753.1"/>
    </source>
</evidence>
<dbReference type="eggNOG" id="KOG1856">
    <property type="taxonomic scope" value="Eukaryota"/>
</dbReference>
<dbReference type="AlphaFoldDB" id="B9REE5"/>
<evidence type="ECO:0000313" key="3">
    <source>
        <dbReference type="Proteomes" id="UP000008311"/>
    </source>
</evidence>
<proteinExistence type="predicted"/>
<dbReference type="EMBL" id="EQ973775">
    <property type="protein sequence ID" value="EEF50753.1"/>
    <property type="molecule type" value="Genomic_DNA"/>
</dbReference>
<evidence type="ECO:0000256" key="1">
    <source>
        <dbReference type="SAM" id="MobiDB-lite"/>
    </source>
</evidence>
<sequence length="170" mass="17814">MSDFTPIQIDPNVQIWNYNWKKNLSRCGSNAEGHQSGLPRPYGGQGHGPGSYSSSGGNSNSKWDSVAKDSNSDWGSFPGAKVQNSPGRQAFPAGWGSGGNGSGDGVASGSNWGHGTGGRSYNEKSGWGSGFKSRKVMVGGLGLVVGEVIPHHSDNSLLLLIGSWLLMDYN</sequence>
<dbReference type="Proteomes" id="UP000008311">
    <property type="component" value="Unassembled WGS sequence"/>
</dbReference>
<dbReference type="InParanoid" id="B9REE5"/>
<keyword evidence="3" id="KW-1185">Reference proteome</keyword>
<feature type="region of interest" description="Disordered" evidence="1">
    <location>
        <begin position="27"/>
        <end position="125"/>
    </location>
</feature>
<feature type="compositionally biased region" description="Low complexity" evidence="1">
    <location>
        <begin position="50"/>
        <end position="61"/>
    </location>
</feature>
<organism evidence="2 3">
    <name type="scientific">Ricinus communis</name>
    <name type="common">Castor bean</name>
    <dbReference type="NCBI Taxonomy" id="3988"/>
    <lineage>
        <taxon>Eukaryota</taxon>
        <taxon>Viridiplantae</taxon>
        <taxon>Streptophyta</taxon>
        <taxon>Embryophyta</taxon>
        <taxon>Tracheophyta</taxon>
        <taxon>Spermatophyta</taxon>
        <taxon>Magnoliopsida</taxon>
        <taxon>eudicotyledons</taxon>
        <taxon>Gunneridae</taxon>
        <taxon>Pentapetalae</taxon>
        <taxon>rosids</taxon>
        <taxon>fabids</taxon>
        <taxon>Malpighiales</taxon>
        <taxon>Euphorbiaceae</taxon>
        <taxon>Acalyphoideae</taxon>
        <taxon>Acalypheae</taxon>
        <taxon>Ricinus</taxon>
    </lineage>
</organism>
<accession>B9REE5</accession>
<protein>
    <submittedName>
        <fullName evidence="2">Uncharacterized protein</fullName>
    </submittedName>
</protein>
<gene>
    <name evidence="2" type="ORF">RCOM_1620880</name>
</gene>
<feature type="compositionally biased region" description="Gly residues" evidence="1">
    <location>
        <begin position="95"/>
        <end position="118"/>
    </location>
</feature>